<organism evidence="2 3">
    <name type="scientific">Diceros bicornis minor</name>
    <name type="common">South-central black rhinoceros</name>
    <dbReference type="NCBI Taxonomy" id="77932"/>
    <lineage>
        <taxon>Eukaryota</taxon>
        <taxon>Metazoa</taxon>
        <taxon>Chordata</taxon>
        <taxon>Craniata</taxon>
        <taxon>Vertebrata</taxon>
        <taxon>Euteleostomi</taxon>
        <taxon>Mammalia</taxon>
        <taxon>Eutheria</taxon>
        <taxon>Laurasiatheria</taxon>
        <taxon>Perissodactyla</taxon>
        <taxon>Rhinocerotidae</taxon>
        <taxon>Diceros</taxon>
    </lineage>
</organism>
<dbReference type="CDD" id="cd07765">
    <property type="entry name" value="KRAB_A-box"/>
    <property type="match status" value="1"/>
</dbReference>
<proteinExistence type="predicted"/>
<evidence type="ECO:0000313" key="3">
    <source>
        <dbReference type="Proteomes" id="UP000551758"/>
    </source>
</evidence>
<dbReference type="SMART" id="SM00349">
    <property type="entry name" value="KRAB"/>
    <property type="match status" value="1"/>
</dbReference>
<reference evidence="2 3" key="1">
    <citation type="journal article" date="2020" name="Mol. Biol. Evol.">
        <title>Interspecific Gene Flow and the Evolution of Specialization in Black and White Rhinoceros.</title>
        <authorList>
            <person name="Moodley Y."/>
            <person name="Westbury M.V."/>
            <person name="Russo I.M."/>
            <person name="Gopalakrishnan S."/>
            <person name="Rakotoarivelo A."/>
            <person name="Olsen R.A."/>
            <person name="Prost S."/>
            <person name="Tunstall T."/>
            <person name="Ryder O.A."/>
            <person name="Dalen L."/>
            <person name="Bruford M.W."/>
        </authorList>
    </citation>
    <scope>NUCLEOTIDE SEQUENCE [LARGE SCALE GENOMIC DNA]</scope>
    <source>
        <strain evidence="2">SBR-YM</strain>
        <tissue evidence="2">Skin</tissue>
    </source>
</reference>
<accession>A0A7J7F095</accession>
<dbReference type="GO" id="GO:0006355">
    <property type="term" value="P:regulation of DNA-templated transcription"/>
    <property type="evidence" value="ECO:0007669"/>
    <property type="project" value="InterPro"/>
</dbReference>
<dbReference type="PANTHER" id="PTHR23232">
    <property type="entry name" value="KRAB DOMAIN C2H2 ZINC FINGER"/>
    <property type="match status" value="1"/>
</dbReference>
<evidence type="ECO:0000313" key="2">
    <source>
        <dbReference type="EMBL" id="KAF5921469.1"/>
    </source>
</evidence>
<dbReference type="InterPro" id="IPR050169">
    <property type="entry name" value="Krueppel_C2H2_ZnF"/>
</dbReference>
<feature type="non-terminal residue" evidence="2">
    <location>
        <position position="1"/>
    </location>
</feature>
<gene>
    <name evidence="2" type="ORF">HPG69_008325</name>
</gene>
<dbReference type="SUPFAM" id="SSF109640">
    <property type="entry name" value="KRAB domain (Kruppel-associated box)"/>
    <property type="match status" value="1"/>
</dbReference>
<name>A0A7J7F095_DICBM</name>
<dbReference type="Pfam" id="PF01352">
    <property type="entry name" value="KRAB"/>
    <property type="match status" value="1"/>
</dbReference>
<dbReference type="InterPro" id="IPR036051">
    <property type="entry name" value="KRAB_dom_sf"/>
</dbReference>
<protein>
    <recommendedName>
        <fullName evidence="1">KRAB domain-containing protein</fullName>
    </recommendedName>
</protein>
<sequence length="194" mass="22048">MDVEGGRGMNFEDVAIHFSREEWRLLDEAQRLLFCDVMLENFALVAFLGCWHGTEDEEAPSEWSVPVEGESLVRVSKAGPSAQKNHSCEICILVLKDILRQAEHQTVYSLRKPYLDHTCLRCLWFHAKLHQQQRQCSGEKPWKRDVHRASFVTSCSFCMSGEPFTCREVGVDFLATSGLLPHQATPNSEEPHSG</sequence>
<dbReference type="PROSITE" id="PS50805">
    <property type="entry name" value="KRAB"/>
    <property type="match status" value="1"/>
</dbReference>
<feature type="domain" description="KRAB" evidence="1">
    <location>
        <begin position="9"/>
        <end position="85"/>
    </location>
</feature>
<dbReference type="PANTHER" id="PTHR23232:SF133">
    <property type="entry name" value="RIKEN CDNA 1700020N01 GENE"/>
    <property type="match status" value="1"/>
</dbReference>
<evidence type="ECO:0000259" key="1">
    <source>
        <dbReference type="PROSITE" id="PS50805"/>
    </source>
</evidence>
<keyword evidence="3" id="KW-1185">Reference proteome</keyword>
<dbReference type="EMBL" id="JACDTQ010001653">
    <property type="protein sequence ID" value="KAF5921469.1"/>
    <property type="molecule type" value="Genomic_DNA"/>
</dbReference>
<dbReference type="Gene3D" id="6.10.140.140">
    <property type="match status" value="1"/>
</dbReference>
<comment type="caution">
    <text evidence="2">The sequence shown here is derived from an EMBL/GenBank/DDBJ whole genome shotgun (WGS) entry which is preliminary data.</text>
</comment>
<dbReference type="AlphaFoldDB" id="A0A7J7F095"/>
<dbReference type="InterPro" id="IPR001909">
    <property type="entry name" value="KRAB"/>
</dbReference>
<dbReference type="Proteomes" id="UP000551758">
    <property type="component" value="Unassembled WGS sequence"/>
</dbReference>